<reference evidence="1 4" key="2">
    <citation type="submission" date="2022-05" db="EMBL/GenBank/DDBJ databases">
        <title>Genome Sequencing of Bee-Associated Microbes.</title>
        <authorList>
            <person name="Dunlap C."/>
        </authorList>
    </citation>
    <scope>NUCLEOTIDE SEQUENCE [LARGE SCALE GENOMIC DNA]</scope>
    <source>
        <strain evidence="1 4">NRRL B-23120</strain>
    </source>
</reference>
<name>A0A410WQ62_9BACL</name>
<dbReference type="Proteomes" id="UP001527202">
    <property type="component" value="Unassembled WGS sequence"/>
</dbReference>
<evidence type="ECO:0000313" key="1">
    <source>
        <dbReference type="EMBL" id="MCY9597132.1"/>
    </source>
</evidence>
<evidence type="ECO:0000313" key="2">
    <source>
        <dbReference type="EMBL" id="QAV16495.1"/>
    </source>
</evidence>
<evidence type="ECO:0000313" key="3">
    <source>
        <dbReference type="Proteomes" id="UP000288943"/>
    </source>
</evidence>
<accession>A0A410WQ62</accession>
<keyword evidence="4" id="KW-1185">Reference proteome</keyword>
<dbReference type="KEGG" id="pchi:PC41400_01790"/>
<protein>
    <submittedName>
        <fullName evidence="2">Uncharacterized protein</fullName>
    </submittedName>
</protein>
<evidence type="ECO:0000313" key="4">
    <source>
        <dbReference type="Proteomes" id="UP001527202"/>
    </source>
</evidence>
<sequence>MDNRRFIKAFIKWEKDPSQFPVSEWMRDIVVNYGEIKDKTFYGDTWTVLVRITRHIEGTWDTYADVAFIVDEAPWKLLKTGYSFNLWAGKDIAVVTII</sequence>
<dbReference type="Proteomes" id="UP000288943">
    <property type="component" value="Chromosome"/>
</dbReference>
<dbReference type="EMBL" id="CP026520">
    <property type="protein sequence ID" value="QAV16495.1"/>
    <property type="molecule type" value="Genomic_DNA"/>
</dbReference>
<organism evidence="2 3">
    <name type="scientific">Paenibacillus chitinolyticus</name>
    <dbReference type="NCBI Taxonomy" id="79263"/>
    <lineage>
        <taxon>Bacteria</taxon>
        <taxon>Bacillati</taxon>
        <taxon>Bacillota</taxon>
        <taxon>Bacilli</taxon>
        <taxon>Bacillales</taxon>
        <taxon>Paenibacillaceae</taxon>
        <taxon>Paenibacillus</taxon>
    </lineage>
</organism>
<dbReference type="EMBL" id="JAMDMJ010000018">
    <property type="protein sequence ID" value="MCY9597132.1"/>
    <property type="molecule type" value="Genomic_DNA"/>
</dbReference>
<gene>
    <name evidence="1" type="ORF">M5X16_15335</name>
    <name evidence="2" type="ORF">PC41400_01790</name>
</gene>
<dbReference type="GeneID" id="95373546"/>
<dbReference type="OrthoDB" id="2613670at2"/>
<proteinExistence type="predicted"/>
<dbReference type="RefSeq" id="WP_042231822.1">
    <property type="nucleotide sequence ID" value="NZ_CP026520.1"/>
</dbReference>
<reference evidence="2 3" key="1">
    <citation type="submission" date="2018-01" db="EMBL/GenBank/DDBJ databases">
        <title>The whole genome sequencing and assembly of Paenibacillus chitinolyticus KCCM 41400 strain.</title>
        <authorList>
            <person name="Kim J.-Y."/>
            <person name="Park M.-K."/>
            <person name="Lee Y.-J."/>
            <person name="Yi H."/>
            <person name="Bahn Y.-S."/>
            <person name="Kim J.F."/>
            <person name="Lee D.-W."/>
        </authorList>
    </citation>
    <scope>NUCLEOTIDE SEQUENCE [LARGE SCALE GENOMIC DNA]</scope>
    <source>
        <strain evidence="2 3">KCCM 41400</strain>
    </source>
</reference>
<dbReference type="AlphaFoldDB" id="A0A410WQ62"/>